<organism evidence="2 3">
    <name type="scientific">Spiroplasma apis B31</name>
    <dbReference type="NCBI Taxonomy" id="1276258"/>
    <lineage>
        <taxon>Bacteria</taxon>
        <taxon>Bacillati</taxon>
        <taxon>Mycoplasmatota</taxon>
        <taxon>Mollicutes</taxon>
        <taxon>Entomoplasmatales</taxon>
        <taxon>Spiroplasmataceae</taxon>
        <taxon>Spiroplasma</taxon>
    </lineage>
</organism>
<dbReference type="AlphaFoldDB" id="V5RKZ9"/>
<dbReference type="OrthoDB" id="390229at2"/>
<evidence type="ECO:0000313" key="2">
    <source>
        <dbReference type="EMBL" id="AHB36801.1"/>
    </source>
</evidence>
<evidence type="ECO:0000256" key="1">
    <source>
        <dbReference type="SAM" id="MobiDB-lite"/>
    </source>
</evidence>
<reference evidence="2 3" key="1">
    <citation type="journal article" date="2014" name="Genome Announc.">
        <title>Complete Genome Sequence of Spiroplasma apis B31T (ATCC 33834), a Bacterium Associated with May Disease of Honeybees (Apis mellifera).</title>
        <authorList>
            <person name="Ku C."/>
            <person name="Lo W.S."/>
            <person name="Chen L.L."/>
            <person name="Kuo C.H."/>
        </authorList>
    </citation>
    <scope>NUCLEOTIDE SEQUENCE [LARGE SCALE GENOMIC DNA]</scope>
    <source>
        <strain evidence="2">B31</strain>
    </source>
</reference>
<name>V5RKZ9_SPIAP</name>
<dbReference type="Proteomes" id="UP000018550">
    <property type="component" value="Chromosome"/>
</dbReference>
<dbReference type="KEGG" id="sapi:SAPIS_v1c09560"/>
<proteinExistence type="predicted"/>
<accession>V5RKZ9</accession>
<dbReference type="RefSeq" id="WP_023790245.1">
    <property type="nucleotide sequence ID" value="NC_022998.1"/>
</dbReference>
<dbReference type="HOGENOM" id="CLU_376794_0_0_14"/>
<protein>
    <submittedName>
        <fullName evidence="2">Uncharacterized protein</fullName>
    </submittedName>
</protein>
<gene>
    <name evidence="2" type="ORF">SAPIS_v1c09560</name>
</gene>
<feature type="region of interest" description="Disordered" evidence="1">
    <location>
        <begin position="1"/>
        <end position="20"/>
    </location>
</feature>
<dbReference type="STRING" id="1276258.SAPIS_v1c09560"/>
<dbReference type="EMBL" id="CP006682">
    <property type="protein sequence ID" value="AHB36801.1"/>
    <property type="molecule type" value="Genomic_DNA"/>
</dbReference>
<evidence type="ECO:0000313" key="3">
    <source>
        <dbReference type="Proteomes" id="UP000018550"/>
    </source>
</evidence>
<sequence length="614" mass="71131">MYVNPFERMRKKREEEEKEKIRQEKEQLRFVQLGAQMGLSQDDELAPSFIKNSFVKNTRLSAPPFGLDYTDYSVDNTNDFQNDFNKNVEGTTENFVNNISFTNDKQNSLGNLPFETEERFEEIKNNNDFFETTKEDWSLFNSSDESNMISNDIENDYEFSKNRKKTTSDTKVSNKPLEFDTTLLSDEWDFGLNDYETLTTPKQSFPKQLSFASFKEDLRKNSLSGNCFLMLSEDNAPYVELIKRTNHIIIDLKDVFIYSLPYLYLVKKIISALPFLDLDDKRTLWERTSLFLSTTEYGKQASESSVLLEDFDIDNPISFIWSEFSEAFEAYEIEDINIPIVLNNFKPSSVKQLTNTINFIQVIFGGVKSLKFLLNIPEAFLKKIVNESESYEDIIRVDGYLSSRPPQTLFLRENKPIDQSSSLSELSSRVIAPIKYELPEQNNNSFADKFVNIDKKFNLDKPQLGLATNPGLSSQHQIKTIDADSGNRYITNSVNLSKEETNNTRNVNLAKTKVDLLNPALRINVDKNLQRKREENIFKERDEELARVEKFANTTFNPAFLVDPESTFVQFQNRKRNDLYQQRKDGLMIDSNDTTKPLNNNLLSVPGNWKDLND</sequence>
<keyword evidence="3" id="KW-1185">Reference proteome</keyword>
<dbReference type="PATRIC" id="fig|1276258.3.peg.979"/>